<keyword evidence="2" id="KW-1185">Reference proteome</keyword>
<organism evidence="1 2">
    <name type="scientific">Aspergillus nanangensis</name>
    <dbReference type="NCBI Taxonomy" id="2582783"/>
    <lineage>
        <taxon>Eukaryota</taxon>
        <taxon>Fungi</taxon>
        <taxon>Dikarya</taxon>
        <taxon>Ascomycota</taxon>
        <taxon>Pezizomycotina</taxon>
        <taxon>Eurotiomycetes</taxon>
        <taxon>Eurotiomycetidae</taxon>
        <taxon>Eurotiales</taxon>
        <taxon>Aspergillaceae</taxon>
        <taxon>Aspergillus</taxon>
        <taxon>Aspergillus subgen. Circumdati</taxon>
    </lineage>
</organism>
<protein>
    <submittedName>
        <fullName evidence="1">Uncharacterized protein</fullName>
    </submittedName>
</protein>
<reference evidence="1" key="1">
    <citation type="journal article" date="2019" name="Beilstein J. Org. Chem.">
        <title>Nanangenines: drimane sesquiterpenoids as the dominant metabolite cohort of a novel Australian fungus, Aspergillus nanangensis.</title>
        <authorList>
            <person name="Lacey H.J."/>
            <person name="Gilchrist C.L.M."/>
            <person name="Crombie A."/>
            <person name="Kalaitzis J.A."/>
            <person name="Vuong D."/>
            <person name="Rutledge P.J."/>
            <person name="Turner P."/>
            <person name="Pitt J.I."/>
            <person name="Lacey E."/>
            <person name="Chooi Y.H."/>
            <person name="Piggott A.M."/>
        </authorList>
    </citation>
    <scope>NUCLEOTIDE SEQUENCE</scope>
    <source>
        <strain evidence="1">MST-FP2251</strain>
    </source>
</reference>
<dbReference type="AlphaFoldDB" id="A0AAD4CDH0"/>
<evidence type="ECO:0000313" key="1">
    <source>
        <dbReference type="EMBL" id="KAF9884460.1"/>
    </source>
</evidence>
<sequence>MLISATPLQLPCRSKPSRDGIASSGLLVAPTSLSASNLFLEKFWVSHGASLTRLQYGSGCHVGDLLVVLYWVR</sequence>
<evidence type="ECO:0000313" key="2">
    <source>
        <dbReference type="Proteomes" id="UP001194746"/>
    </source>
</evidence>
<proteinExistence type="predicted"/>
<dbReference type="EMBL" id="VCAU01000121">
    <property type="protein sequence ID" value="KAF9884460.1"/>
    <property type="molecule type" value="Genomic_DNA"/>
</dbReference>
<accession>A0AAD4CDH0</accession>
<comment type="caution">
    <text evidence="1">The sequence shown here is derived from an EMBL/GenBank/DDBJ whole genome shotgun (WGS) entry which is preliminary data.</text>
</comment>
<gene>
    <name evidence="1" type="ORF">FE257_001721</name>
</gene>
<name>A0AAD4CDH0_ASPNN</name>
<dbReference type="Proteomes" id="UP001194746">
    <property type="component" value="Unassembled WGS sequence"/>
</dbReference>
<reference evidence="1" key="2">
    <citation type="submission" date="2020-02" db="EMBL/GenBank/DDBJ databases">
        <authorList>
            <person name="Gilchrist C.L.M."/>
            <person name="Chooi Y.-H."/>
        </authorList>
    </citation>
    <scope>NUCLEOTIDE SEQUENCE</scope>
    <source>
        <strain evidence="1">MST-FP2251</strain>
    </source>
</reference>